<dbReference type="InterPro" id="IPR011990">
    <property type="entry name" value="TPR-like_helical_dom_sf"/>
</dbReference>
<dbReference type="OMA" id="ECGNYAS"/>
<dbReference type="Proteomes" id="UP000273278">
    <property type="component" value="Chromosome"/>
</dbReference>
<evidence type="ECO:0000256" key="1">
    <source>
        <dbReference type="PROSITE-ProRule" id="PRU00339"/>
    </source>
</evidence>
<reference evidence="2 3" key="1">
    <citation type="submission" date="2016-10" db="EMBL/GenBank/DDBJ databases">
        <title>Complete genome of the TMA-utilizing, human hosted archaeon Methanomethylophilus alvus Gen. nov, sp. nov., strain Mx-05, derived from a pure culture.</title>
        <authorList>
            <person name="Brugere J.-F."/>
            <person name="Ben Hania W."/>
            <person name="Chaudhary P.P."/>
            <person name="Gaci N."/>
            <person name="Borrel G."/>
            <person name="Cao Van Tuat L."/>
            <person name="Fardeau M.-L."/>
            <person name="Harris H.M.B."/>
            <person name="O'Toole P.W."/>
            <person name="Ollivier B."/>
        </authorList>
    </citation>
    <scope>NUCLEOTIDE SEQUENCE [LARGE SCALE GENOMIC DNA]</scope>
    <source>
        <strain evidence="2 3">Mx-05</strain>
    </source>
</reference>
<feature type="repeat" description="TPR" evidence="1">
    <location>
        <begin position="91"/>
        <end position="124"/>
    </location>
</feature>
<dbReference type="AlphaFoldDB" id="A0A3G3IIY8"/>
<dbReference type="GeneID" id="41322193"/>
<dbReference type="SUPFAM" id="SSF48452">
    <property type="entry name" value="TPR-like"/>
    <property type="match status" value="1"/>
</dbReference>
<evidence type="ECO:0000313" key="3">
    <source>
        <dbReference type="Proteomes" id="UP000273278"/>
    </source>
</evidence>
<dbReference type="RefSeq" id="WP_015505308.1">
    <property type="nucleotide sequence ID" value="NZ_CAYARL010000004.1"/>
</dbReference>
<dbReference type="Gene3D" id="1.25.40.10">
    <property type="entry name" value="Tetratricopeptide repeat domain"/>
    <property type="match status" value="1"/>
</dbReference>
<proteinExistence type="predicted"/>
<accession>A0A3G3IIY8</accession>
<sequence>MADEISGSAPERDPAAQKKFDAAMRAMDGGDFKKAFSAFKKYTDEFPNDAEGWYCRAECGNYASGMFGAKVKDEEIMDAYNKAIELDGDRADYYQSYGLFCISISKYDEAEKAYNEAAQIDESLSASLYSEFAIEYYNNIMGNHGDILEDPKARAPYAKKALEYMLKALDMSPEEAKSLL</sequence>
<keyword evidence="1" id="KW-0802">TPR repeat</keyword>
<dbReference type="PROSITE" id="PS50005">
    <property type="entry name" value="TPR"/>
    <property type="match status" value="1"/>
</dbReference>
<name>A0A3G3IIY8_9ARCH</name>
<organism evidence="2 3">
    <name type="scientific">Methanomethylophilus alvi</name>
    <dbReference type="NCBI Taxonomy" id="1291540"/>
    <lineage>
        <taxon>Archaea</taxon>
        <taxon>Methanobacteriati</taxon>
        <taxon>Thermoplasmatota</taxon>
        <taxon>Thermoplasmata</taxon>
        <taxon>Methanomassiliicoccales</taxon>
        <taxon>Methanomethylophilaceae</taxon>
        <taxon>Methanomethylophilus</taxon>
    </lineage>
</organism>
<dbReference type="InterPro" id="IPR019734">
    <property type="entry name" value="TPR_rpt"/>
</dbReference>
<protein>
    <submittedName>
        <fullName evidence="2">Uncharacterized protein</fullName>
    </submittedName>
</protein>
<evidence type="ECO:0000313" key="2">
    <source>
        <dbReference type="EMBL" id="AYQ55534.1"/>
    </source>
</evidence>
<dbReference type="EMBL" id="CP017686">
    <property type="protein sequence ID" value="AYQ55534.1"/>
    <property type="molecule type" value="Genomic_DNA"/>
</dbReference>
<gene>
    <name evidence="2" type="ORF">BKD89_06975</name>
</gene>